<dbReference type="Proteomes" id="UP000075604">
    <property type="component" value="Unassembled WGS sequence"/>
</dbReference>
<sequence>MVSSAQPPFTEFLRDGESALLVDPSRTEDLAAAMEAILEGGVRRRLRAAAIEAAARYTWERSARIAAGVYREFLGSRHN</sequence>
<protein>
    <recommendedName>
        <fullName evidence="3">Glycosyl transferase family 1 domain-containing protein</fullName>
    </recommendedName>
</protein>
<comment type="caution">
    <text evidence="1">The sequence shown here is derived from an EMBL/GenBank/DDBJ whole genome shotgun (WGS) entry which is preliminary data.</text>
</comment>
<evidence type="ECO:0008006" key="3">
    <source>
        <dbReference type="Google" id="ProtNLM"/>
    </source>
</evidence>
<organism evidence="1 2">
    <name type="scientific">Sorangium cellulosum</name>
    <name type="common">Polyangium cellulosum</name>
    <dbReference type="NCBI Taxonomy" id="56"/>
    <lineage>
        <taxon>Bacteria</taxon>
        <taxon>Pseudomonadati</taxon>
        <taxon>Myxococcota</taxon>
        <taxon>Polyangia</taxon>
        <taxon>Polyangiales</taxon>
        <taxon>Polyangiaceae</taxon>
        <taxon>Sorangium</taxon>
    </lineage>
</organism>
<name>A0A150PC78_SORCE</name>
<evidence type="ECO:0000313" key="1">
    <source>
        <dbReference type="EMBL" id="KYF53271.1"/>
    </source>
</evidence>
<accession>A0A150PC78</accession>
<dbReference type="AlphaFoldDB" id="A0A150PC78"/>
<dbReference type="EMBL" id="JELX01003104">
    <property type="protein sequence ID" value="KYF53271.1"/>
    <property type="molecule type" value="Genomic_DNA"/>
</dbReference>
<gene>
    <name evidence="1" type="ORF">BE04_14610</name>
</gene>
<dbReference type="Gene3D" id="3.40.50.2000">
    <property type="entry name" value="Glycogen Phosphorylase B"/>
    <property type="match status" value="2"/>
</dbReference>
<evidence type="ECO:0000313" key="2">
    <source>
        <dbReference type="Proteomes" id="UP000075604"/>
    </source>
</evidence>
<dbReference type="SUPFAM" id="SSF53756">
    <property type="entry name" value="UDP-Glycosyltransferase/glycogen phosphorylase"/>
    <property type="match status" value="1"/>
</dbReference>
<proteinExistence type="predicted"/>
<reference evidence="1 2" key="1">
    <citation type="submission" date="2014-02" db="EMBL/GenBank/DDBJ databases">
        <title>The small core and large imbalanced accessory genome model reveals a collaborative survival strategy of Sorangium cellulosum strains in nature.</title>
        <authorList>
            <person name="Han K."/>
            <person name="Peng R."/>
            <person name="Blom J."/>
            <person name="Li Y.-Z."/>
        </authorList>
    </citation>
    <scope>NUCLEOTIDE SEQUENCE [LARGE SCALE GENOMIC DNA]</scope>
    <source>
        <strain evidence="1 2">So0157-18</strain>
    </source>
</reference>